<reference evidence="3" key="2">
    <citation type="submission" date="2025-09" db="UniProtKB">
        <authorList>
            <consortium name="Ensembl"/>
        </authorList>
    </citation>
    <scope>IDENTIFICATION</scope>
</reference>
<organism evidence="3 4">
    <name type="scientific">Catagonus wagneri</name>
    <name type="common">Chacoan peccary</name>
    <dbReference type="NCBI Taxonomy" id="51154"/>
    <lineage>
        <taxon>Eukaryota</taxon>
        <taxon>Metazoa</taxon>
        <taxon>Chordata</taxon>
        <taxon>Craniata</taxon>
        <taxon>Vertebrata</taxon>
        <taxon>Euteleostomi</taxon>
        <taxon>Mammalia</taxon>
        <taxon>Eutheria</taxon>
        <taxon>Laurasiatheria</taxon>
        <taxon>Artiodactyla</taxon>
        <taxon>Suina</taxon>
        <taxon>Tayassuidae</taxon>
        <taxon>Catagonus</taxon>
    </lineage>
</organism>
<keyword evidence="4" id="KW-1185">Reference proteome</keyword>
<evidence type="ECO:0000313" key="3">
    <source>
        <dbReference type="Ensembl" id="ENSCWAP00000010366.1"/>
    </source>
</evidence>
<dbReference type="GeneTree" id="ENSGT00390000000412"/>
<feature type="coiled-coil region" evidence="1">
    <location>
        <begin position="325"/>
        <end position="352"/>
    </location>
</feature>
<sequence>MEIPSVLTAVNQDRTKEKRKTEPSLLKYEEGQNYEDNISLGNQPTEEETLNYNTFRTNSVPLKSEKTEDYLQDSKIQRDAPEEVTHKKKENSKEKDRTHACPKVRKRRHASYDRTVPKDDDVIRHIIRLREKLGWQTVLPQHDLEYRCFKTATQKTVLKKPLKDDGEFVYCLLRKNSQVLYNPYDLQVVSAHRARRCKEFWIVTASFISKVTKIGGVEEIELVPCLEWLHERRCYYLLQQFKIFSHFRINKSFVTWKLTVKRIKTEKSRSFLYSHLFWADELFQGCLLYIKGLYEDAVSLKKGNEDNPSAICLVKLDKSRTYSLDEFCEEQLQQTTQALKQLEDIRNKAISEIKMTVLKVAEKEKVKEYFELNLSEDVTHFKLPTYRHLLEVIFRFLMLVDHIFLELIYQLMNTAVTQLLEVFTNSAIMPFSVEKKNEHLLR</sequence>
<dbReference type="Proteomes" id="UP000694540">
    <property type="component" value="Unplaced"/>
</dbReference>
<protein>
    <submittedName>
        <fullName evidence="3">Dynein axonemal heavy chain 14</fullName>
    </submittedName>
</protein>
<evidence type="ECO:0000313" key="4">
    <source>
        <dbReference type="Proteomes" id="UP000694540"/>
    </source>
</evidence>
<keyword evidence="1" id="KW-0175">Coiled coil</keyword>
<dbReference type="AlphaFoldDB" id="A0A8C3W827"/>
<evidence type="ECO:0000256" key="1">
    <source>
        <dbReference type="SAM" id="Coils"/>
    </source>
</evidence>
<reference evidence="3" key="1">
    <citation type="submission" date="2025-08" db="UniProtKB">
        <authorList>
            <consortium name="Ensembl"/>
        </authorList>
    </citation>
    <scope>IDENTIFICATION</scope>
</reference>
<feature type="compositionally biased region" description="Basic and acidic residues" evidence="2">
    <location>
        <begin position="13"/>
        <end position="30"/>
    </location>
</feature>
<accession>A0A8C3W827</accession>
<feature type="compositionally biased region" description="Basic residues" evidence="2">
    <location>
        <begin position="100"/>
        <end position="109"/>
    </location>
</feature>
<proteinExistence type="predicted"/>
<feature type="compositionally biased region" description="Basic and acidic residues" evidence="2">
    <location>
        <begin position="75"/>
        <end position="99"/>
    </location>
</feature>
<dbReference type="Ensembl" id="ENSCWAT00000011277.1">
    <property type="protein sequence ID" value="ENSCWAP00000010366.1"/>
    <property type="gene ID" value="ENSCWAG00000007925.1"/>
</dbReference>
<feature type="region of interest" description="Disordered" evidence="2">
    <location>
        <begin position="1"/>
        <end position="113"/>
    </location>
</feature>
<name>A0A8C3W827_9CETA</name>
<evidence type="ECO:0000256" key="2">
    <source>
        <dbReference type="SAM" id="MobiDB-lite"/>
    </source>
</evidence>
<feature type="compositionally biased region" description="Polar residues" evidence="2">
    <location>
        <begin position="34"/>
        <end position="61"/>
    </location>
</feature>